<dbReference type="SMART" id="SM00530">
    <property type="entry name" value="HTH_XRE"/>
    <property type="match status" value="1"/>
</dbReference>
<dbReference type="Pfam" id="PF01381">
    <property type="entry name" value="HTH_3"/>
    <property type="match status" value="1"/>
</dbReference>
<evidence type="ECO:0000313" key="3">
    <source>
        <dbReference type="Proteomes" id="UP000195772"/>
    </source>
</evidence>
<feature type="domain" description="HTH cro/C1-type" evidence="1">
    <location>
        <begin position="7"/>
        <end position="59"/>
    </location>
</feature>
<dbReference type="InterPro" id="IPR010982">
    <property type="entry name" value="Lambda_DNA-bd_dom_sf"/>
</dbReference>
<proteinExistence type="predicted"/>
<dbReference type="PROSITE" id="PS50943">
    <property type="entry name" value="HTH_CROC1"/>
    <property type="match status" value="1"/>
</dbReference>
<dbReference type="SUPFAM" id="SSF47413">
    <property type="entry name" value="lambda repressor-like DNA-binding domains"/>
    <property type="match status" value="1"/>
</dbReference>
<evidence type="ECO:0000313" key="2">
    <source>
        <dbReference type="EMBL" id="OUN04313.1"/>
    </source>
</evidence>
<dbReference type="OrthoDB" id="1004171at2"/>
<dbReference type="GO" id="GO:0003677">
    <property type="term" value="F:DNA binding"/>
    <property type="evidence" value="ECO:0007669"/>
    <property type="project" value="InterPro"/>
</dbReference>
<protein>
    <submittedName>
        <fullName evidence="2">Transcriptional regulator</fullName>
    </submittedName>
</protein>
<name>A0A1Y3QXA8_9BACT</name>
<evidence type="ECO:0000259" key="1">
    <source>
        <dbReference type="PROSITE" id="PS50943"/>
    </source>
</evidence>
<gene>
    <name evidence="2" type="ORF">B5G41_03105</name>
</gene>
<dbReference type="InterPro" id="IPR001387">
    <property type="entry name" value="Cro/C1-type_HTH"/>
</dbReference>
<dbReference type="Proteomes" id="UP000195772">
    <property type="component" value="Unassembled WGS sequence"/>
</dbReference>
<comment type="caution">
    <text evidence="2">The sequence shown here is derived from an EMBL/GenBank/DDBJ whole genome shotgun (WGS) entry which is preliminary data.</text>
</comment>
<dbReference type="AlphaFoldDB" id="A0A1Y3QXA8"/>
<dbReference type="Gene3D" id="1.10.260.40">
    <property type="entry name" value="lambda repressor-like DNA-binding domains"/>
    <property type="match status" value="1"/>
</dbReference>
<dbReference type="EMBL" id="NFHB01000002">
    <property type="protein sequence ID" value="OUN04313.1"/>
    <property type="molecule type" value="Genomic_DNA"/>
</dbReference>
<reference evidence="3" key="1">
    <citation type="submission" date="2017-04" db="EMBL/GenBank/DDBJ databases">
        <title>Function of individual gut microbiota members based on whole genome sequencing of pure cultures obtained from chicken caecum.</title>
        <authorList>
            <person name="Medvecky M."/>
            <person name="Cejkova D."/>
            <person name="Polansky O."/>
            <person name="Karasova D."/>
            <person name="Kubasova T."/>
            <person name="Cizek A."/>
            <person name="Rychlik I."/>
        </authorList>
    </citation>
    <scope>NUCLEOTIDE SEQUENCE [LARGE SCALE GENOMIC DNA]</scope>
    <source>
        <strain evidence="3">An90</strain>
    </source>
</reference>
<sequence>MDNDFRIAEILKSKGMTQTDLAEKIGISRVGLSKAINGNTTITTLRKIAAALNVEVPELFAPQPTNTITCPHCGKLIKVEKGE</sequence>
<dbReference type="CDD" id="cd00093">
    <property type="entry name" value="HTH_XRE"/>
    <property type="match status" value="1"/>
</dbReference>
<accession>A0A1Y3QXA8</accession>
<organism evidence="2 3">
    <name type="scientific">Alistipes onderdonkii</name>
    <dbReference type="NCBI Taxonomy" id="328813"/>
    <lineage>
        <taxon>Bacteria</taxon>
        <taxon>Pseudomonadati</taxon>
        <taxon>Bacteroidota</taxon>
        <taxon>Bacteroidia</taxon>
        <taxon>Bacteroidales</taxon>
        <taxon>Rikenellaceae</taxon>
        <taxon>Alistipes</taxon>
    </lineage>
</organism>
<dbReference type="RefSeq" id="WP_087401213.1">
    <property type="nucleotide sequence ID" value="NZ_NFHB01000002.1"/>
</dbReference>